<dbReference type="RefSeq" id="WP_144236816.1">
    <property type="nucleotide sequence ID" value="NZ_VJWA01000001.1"/>
</dbReference>
<keyword evidence="2" id="KW-1185">Reference proteome</keyword>
<comment type="caution">
    <text evidence="1">The sequence shown here is derived from an EMBL/GenBank/DDBJ whole genome shotgun (WGS) entry which is preliminary data.</text>
</comment>
<dbReference type="Proteomes" id="UP000317894">
    <property type="component" value="Unassembled WGS sequence"/>
</dbReference>
<protein>
    <recommendedName>
        <fullName evidence="3">DUF4375 domain-containing protein</fullName>
    </recommendedName>
</protein>
<organism evidence="1 2">
    <name type="scientific">Glacieibacterium frigidum</name>
    <dbReference type="NCBI Taxonomy" id="2593303"/>
    <lineage>
        <taxon>Bacteria</taxon>
        <taxon>Pseudomonadati</taxon>
        <taxon>Pseudomonadota</taxon>
        <taxon>Alphaproteobacteria</taxon>
        <taxon>Sphingomonadales</taxon>
        <taxon>Sphingosinicellaceae</taxon>
        <taxon>Glacieibacterium</taxon>
    </lineage>
</organism>
<reference evidence="1 2" key="1">
    <citation type="submission" date="2019-07" db="EMBL/GenBank/DDBJ databases">
        <title>Novel species isolated from glacier.</title>
        <authorList>
            <person name="Liu Q."/>
            <person name="Xin Y.-H."/>
        </authorList>
    </citation>
    <scope>NUCLEOTIDE SEQUENCE [LARGE SCALE GENOMIC DNA]</scope>
    <source>
        <strain evidence="1 2">LB1R16</strain>
    </source>
</reference>
<proteinExistence type="predicted"/>
<sequence>MRLTEIVIPASEAEADNCWQAGAWASQVIQMAIDEAGYELDELPEDAVRFDDLWDYLARWANSGHALVSENTDENSGSWHRAAQLFDRLEFAGHGALLRDFAAFAVANRDRVNDLYADGEEATARELFEPFDDRLSAQSPSFDDLRFMLRDWLLRQPWVRVDDGDEPASAARMQRSIPRHPLAEQRLAARKRQRLAEHHGEAAVLKRRLLALLDRKSPR</sequence>
<dbReference type="EMBL" id="VJWA01000001">
    <property type="protein sequence ID" value="TRW18123.1"/>
    <property type="molecule type" value="Genomic_DNA"/>
</dbReference>
<dbReference type="OrthoDB" id="7605676at2"/>
<accession>A0A552UIS8</accession>
<name>A0A552UIS8_9SPHN</name>
<evidence type="ECO:0000313" key="2">
    <source>
        <dbReference type="Proteomes" id="UP000317894"/>
    </source>
</evidence>
<gene>
    <name evidence="1" type="ORF">FMM06_08455</name>
</gene>
<dbReference type="AlphaFoldDB" id="A0A552UIS8"/>
<evidence type="ECO:0008006" key="3">
    <source>
        <dbReference type="Google" id="ProtNLM"/>
    </source>
</evidence>
<evidence type="ECO:0000313" key="1">
    <source>
        <dbReference type="EMBL" id="TRW18123.1"/>
    </source>
</evidence>